<feature type="region of interest" description="Disordered" evidence="1">
    <location>
        <begin position="113"/>
        <end position="140"/>
    </location>
</feature>
<protein>
    <recommendedName>
        <fullName evidence="4">DUF3710 domain-containing protein</fullName>
    </recommendedName>
</protein>
<sequence>MFGRGRKASVEASADADAARGASQDVDRVGPFDAADAPQDDVHRLDLGALRIPTLRGVQMQFQVEEATGRPVTIIITDGRSAMEVAVFAAPKTTPLWDEVRAEILETLQAVGGAEGEGPFGPELRMRLPTNRPGETIPGRMIGIDGPRWFLRAVVTGPAGQDLSAGPLLDETLRRTVVVRGDEAMPVRDPLPLRLPKEVAESDGEPQETEQGATARPEMPGPGVRISETR</sequence>
<dbReference type="AlphaFoldDB" id="A0A0S4QKL0"/>
<proteinExistence type="predicted"/>
<dbReference type="EMBL" id="FAOZ01000006">
    <property type="protein sequence ID" value="CUU55828.1"/>
    <property type="molecule type" value="Genomic_DNA"/>
</dbReference>
<evidence type="ECO:0000313" key="3">
    <source>
        <dbReference type="Proteomes" id="UP000198802"/>
    </source>
</evidence>
<dbReference type="Pfam" id="PF12502">
    <property type="entry name" value="DUF3710"/>
    <property type="match status" value="1"/>
</dbReference>
<reference evidence="3" key="1">
    <citation type="submission" date="2015-11" db="EMBL/GenBank/DDBJ databases">
        <authorList>
            <person name="Varghese N."/>
        </authorList>
    </citation>
    <scope>NUCLEOTIDE SEQUENCE [LARGE SCALE GENOMIC DNA]</scope>
    <source>
        <strain evidence="3">DSM 45899</strain>
    </source>
</reference>
<dbReference type="RefSeq" id="WP_091274934.1">
    <property type="nucleotide sequence ID" value="NZ_FAOZ01000006.1"/>
</dbReference>
<evidence type="ECO:0000313" key="2">
    <source>
        <dbReference type="EMBL" id="CUU55828.1"/>
    </source>
</evidence>
<organism evidence="2 3">
    <name type="scientific">Parafrankia irregularis</name>
    <dbReference type="NCBI Taxonomy" id="795642"/>
    <lineage>
        <taxon>Bacteria</taxon>
        <taxon>Bacillati</taxon>
        <taxon>Actinomycetota</taxon>
        <taxon>Actinomycetes</taxon>
        <taxon>Frankiales</taxon>
        <taxon>Frankiaceae</taxon>
        <taxon>Parafrankia</taxon>
    </lineage>
</organism>
<evidence type="ECO:0000256" key="1">
    <source>
        <dbReference type="SAM" id="MobiDB-lite"/>
    </source>
</evidence>
<accession>A0A0S4QKL0</accession>
<dbReference type="InterPro" id="IPR022183">
    <property type="entry name" value="DUF3710"/>
</dbReference>
<name>A0A0S4QKL0_9ACTN</name>
<dbReference type="Proteomes" id="UP000198802">
    <property type="component" value="Unassembled WGS sequence"/>
</dbReference>
<feature type="compositionally biased region" description="Low complexity" evidence="1">
    <location>
        <begin position="10"/>
        <end position="24"/>
    </location>
</feature>
<feature type="region of interest" description="Disordered" evidence="1">
    <location>
        <begin position="188"/>
        <end position="230"/>
    </location>
</feature>
<feature type="region of interest" description="Disordered" evidence="1">
    <location>
        <begin position="1"/>
        <end position="37"/>
    </location>
</feature>
<keyword evidence="3" id="KW-1185">Reference proteome</keyword>
<gene>
    <name evidence="2" type="ORF">Ga0074812_10682</name>
</gene>
<evidence type="ECO:0008006" key="4">
    <source>
        <dbReference type="Google" id="ProtNLM"/>
    </source>
</evidence>